<gene>
    <name evidence="7" type="ORF">JKP88DRAFT_270939</name>
</gene>
<protein>
    <submittedName>
        <fullName evidence="7">Mitochondrial carrier domain-containing protein</fullName>
    </submittedName>
</protein>
<evidence type="ECO:0000313" key="8">
    <source>
        <dbReference type="Proteomes" id="UP000664859"/>
    </source>
</evidence>
<comment type="caution">
    <text evidence="7">The sequence shown here is derived from an EMBL/GenBank/DDBJ whole genome shotgun (WGS) entry which is preliminary data.</text>
</comment>
<name>A0A835YRL8_9STRA</name>
<dbReference type="InterPro" id="IPR018108">
    <property type="entry name" value="MCP_transmembrane"/>
</dbReference>
<evidence type="ECO:0000256" key="6">
    <source>
        <dbReference type="RuleBase" id="RU000488"/>
    </source>
</evidence>
<comment type="similarity">
    <text evidence="6">Belongs to the mitochondrial carrier (TC 2.A.29) family.</text>
</comment>
<dbReference type="Proteomes" id="UP000664859">
    <property type="component" value="Unassembled WGS sequence"/>
</dbReference>
<accession>A0A835YRL8</accession>
<keyword evidence="6" id="KW-0813">Transport</keyword>
<organism evidence="7 8">
    <name type="scientific">Tribonema minus</name>
    <dbReference type="NCBI Taxonomy" id="303371"/>
    <lineage>
        <taxon>Eukaryota</taxon>
        <taxon>Sar</taxon>
        <taxon>Stramenopiles</taxon>
        <taxon>Ochrophyta</taxon>
        <taxon>PX clade</taxon>
        <taxon>Xanthophyceae</taxon>
        <taxon>Tribonematales</taxon>
        <taxon>Tribonemataceae</taxon>
        <taxon>Tribonema</taxon>
    </lineage>
</organism>
<dbReference type="AlphaFoldDB" id="A0A835YRL8"/>
<dbReference type="GO" id="GO:0016020">
    <property type="term" value="C:membrane"/>
    <property type="evidence" value="ECO:0007669"/>
    <property type="project" value="UniProtKB-SubCell"/>
</dbReference>
<evidence type="ECO:0000256" key="4">
    <source>
        <dbReference type="ARBA" id="ARBA00023136"/>
    </source>
</evidence>
<keyword evidence="4 5" id="KW-0472">Membrane</keyword>
<dbReference type="Pfam" id="PF00153">
    <property type="entry name" value="Mito_carr"/>
    <property type="match status" value="1"/>
</dbReference>
<dbReference type="OrthoDB" id="756301at2759"/>
<evidence type="ECO:0000256" key="1">
    <source>
        <dbReference type="ARBA" id="ARBA00004141"/>
    </source>
</evidence>
<dbReference type="Gene3D" id="1.50.40.10">
    <property type="entry name" value="Mitochondrial carrier domain"/>
    <property type="match status" value="1"/>
</dbReference>
<evidence type="ECO:0000313" key="7">
    <source>
        <dbReference type="EMBL" id="KAG5175894.1"/>
    </source>
</evidence>
<feature type="repeat" description="Solcar" evidence="5">
    <location>
        <begin position="101"/>
        <end position="185"/>
    </location>
</feature>
<proteinExistence type="inferred from homology"/>
<evidence type="ECO:0000256" key="5">
    <source>
        <dbReference type="PROSITE-ProRule" id="PRU00282"/>
    </source>
</evidence>
<comment type="subcellular location">
    <subcellularLocation>
        <location evidence="1">Membrane</location>
        <topology evidence="1">Multi-pass membrane protein</topology>
    </subcellularLocation>
</comment>
<evidence type="ECO:0000256" key="3">
    <source>
        <dbReference type="ARBA" id="ARBA00022737"/>
    </source>
</evidence>
<dbReference type="EMBL" id="JAFCMP010000544">
    <property type="protein sequence ID" value="KAG5175894.1"/>
    <property type="molecule type" value="Genomic_DNA"/>
</dbReference>
<dbReference type="SUPFAM" id="SSF103506">
    <property type="entry name" value="Mitochondrial carrier"/>
    <property type="match status" value="1"/>
</dbReference>
<dbReference type="PANTHER" id="PTHR24089">
    <property type="entry name" value="SOLUTE CARRIER FAMILY 25"/>
    <property type="match status" value="1"/>
</dbReference>
<dbReference type="PROSITE" id="PS50920">
    <property type="entry name" value="SOLCAR"/>
    <property type="match status" value="2"/>
</dbReference>
<reference evidence="7" key="1">
    <citation type="submission" date="2021-02" db="EMBL/GenBank/DDBJ databases">
        <title>First Annotated Genome of the Yellow-green Alga Tribonema minus.</title>
        <authorList>
            <person name="Mahan K.M."/>
        </authorList>
    </citation>
    <scope>NUCLEOTIDE SEQUENCE</scope>
    <source>
        <strain evidence="7">UTEX B ZZ1240</strain>
    </source>
</reference>
<feature type="repeat" description="Solcar" evidence="5">
    <location>
        <begin position="200"/>
        <end position="278"/>
    </location>
</feature>
<sequence length="293" mass="31357">MGGGGDKSQHFMCHLTASAMAAVVNFPLWKASAIGQSGFDKVLTTEGGAVPVTFLQRYAAALRPPYKGVTATIGGMTWARAFIFYGSDWGKLYLERRGVESKTICVALPPLLCSSTVQLVNQPIIRASITLQNPQCEHSTVPQALRHLYKTRGLSGLWHGTSAGVMKTVPKYCVAVAVKDYMEGVLDPPNPELGSWGAAWRSAKKSVAAGVAGAALTNPVDVLRNEMFKTDLGVRQALSKLIHEEGAQWATRGMTKNLVAVSIPIGLTIFFTDVLIRAQDGVALAKTEGNTRA</sequence>
<keyword evidence="8" id="KW-1185">Reference proteome</keyword>
<evidence type="ECO:0000256" key="2">
    <source>
        <dbReference type="ARBA" id="ARBA00022692"/>
    </source>
</evidence>
<keyword evidence="3" id="KW-0677">Repeat</keyword>
<keyword evidence="2 5" id="KW-0812">Transmembrane</keyword>
<dbReference type="InterPro" id="IPR023395">
    <property type="entry name" value="MCP_dom_sf"/>
</dbReference>